<reference evidence="1" key="1">
    <citation type="submission" date="2021-03" db="EMBL/GenBank/DDBJ databases">
        <authorList>
            <consortium name="Genoscope - CEA"/>
            <person name="William W."/>
        </authorList>
    </citation>
    <scope>NUCLEOTIDE SEQUENCE</scope>
    <source>
        <strain evidence="1">Doubled-haploid Pahang</strain>
    </source>
</reference>
<proteinExistence type="predicted"/>
<dbReference type="InParanoid" id="A0A804J259"/>
<dbReference type="AlphaFoldDB" id="A0A804J259"/>
<dbReference type="EMBL" id="HG996470">
    <property type="protein sequence ID" value="CAG1837868.1"/>
    <property type="molecule type" value="Genomic_DNA"/>
</dbReference>
<evidence type="ECO:0000313" key="1">
    <source>
        <dbReference type="EMBL" id="CAG1837868.1"/>
    </source>
</evidence>
<sequence>MTASWLQRYICVFASTKGHEKLSCCCCCCKWLCGGLWHLLPSMERPKGFLRRRDDAATVGKLLGSVTGKFGQAAVSSTAQETWLSAWKK</sequence>
<dbReference type="Proteomes" id="UP000012960">
    <property type="component" value="Unplaced"/>
</dbReference>
<accession>A0A804J259</accession>
<gene>
    <name evidence="1" type="ORF">GSMUA_260450.1</name>
</gene>
<reference evidence="2" key="2">
    <citation type="submission" date="2021-05" db="UniProtKB">
        <authorList>
            <consortium name="EnsemblPlants"/>
        </authorList>
    </citation>
    <scope>IDENTIFICATION</scope>
    <source>
        <strain evidence="2">subsp. malaccensis</strain>
    </source>
</reference>
<protein>
    <submittedName>
        <fullName evidence="1">(wild Malaysian banana) hypothetical protein</fullName>
    </submittedName>
</protein>
<keyword evidence="3" id="KW-1185">Reference proteome</keyword>
<dbReference type="EnsemblPlants" id="Ma05_t08110.1">
    <property type="protein sequence ID" value="Ma05_p08110.1"/>
    <property type="gene ID" value="Ma05_g08110"/>
</dbReference>
<evidence type="ECO:0000313" key="3">
    <source>
        <dbReference type="Proteomes" id="UP000012960"/>
    </source>
</evidence>
<organism evidence="2 3">
    <name type="scientific">Musa acuminata subsp. malaccensis</name>
    <name type="common">Wild banana</name>
    <name type="synonym">Musa malaccensis</name>
    <dbReference type="NCBI Taxonomy" id="214687"/>
    <lineage>
        <taxon>Eukaryota</taxon>
        <taxon>Viridiplantae</taxon>
        <taxon>Streptophyta</taxon>
        <taxon>Embryophyta</taxon>
        <taxon>Tracheophyta</taxon>
        <taxon>Spermatophyta</taxon>
        <taxon>Magnoliopsida</taxon>
        <taxon>Liliopsida</taxon>
        <taxon>Zingiberales</taxon>
        <taxon>Musaceae</taxon>
        <taxon>Musa</taxon>
    </lineage>
</organism>
<name>A0A804J259_MUSAM</name>
<evidence type="ECO:0000313" key="2">
    <source>
        <dbReference type="EnsemblPlants" id="Ma05_p08110.1"/>
    </source>
</evidence>
<dbReference type="Gramene" id="Ma05_t08110.1">
    <property type="protein sequence ID" value="Ma05_p08110.1"/>
    <property type="gene ID" value="Ma05_g08110"/>
</dbReference>